<gene>
    <name evidence="1" type="ORF">DPEC_G00006780</name>
</gene>
<accession>A0ACC2HKU9</accession>
<proteinExistence type="predicted"/>
<organism evidence="1 2">
    <name type="scientific">Dallia pectoralis</name>
    <name type="common">Alaska blackfish</name>
    <dbReference type="NCBI Taxonomy" id="75939"/>
    <lineage>
        <taxon>Eukaryota</taxon>
        <taxon>Metazoa</taxon>
        <taxon>Chordata</taxon>
        <taxon>Craniata</taxon>
        <taxon>Vertebrata</taxon>
        <taxon>Euteleostomi</taxon>
        <taxon>Actinopterygii</taxon>
        <taxon>Neopterygii</taxon>
        <taxon>Teleostei</taxon>
        <taxon>Protacanthopterygii</taxon>
        <taxon>Esociformes</taxon>
        <taxon>Umbridae</taxon>
        <taxon>Dallia</taxon>
    </lineage>
</organism>
<evidence type="ECO:0000313" key="1">
    <source>
        <dbReference type="EMBL" id="KAJ8016395.1"/>
    </source>
</evidence>
<reference evidence="1" key="1">
    <citation type="submission" date="2021-05" db="EMBL/GenBank/DDBJ databases">
        <authorList>
            <person name="Pan Q."/>
            <person name="Jouanno E."/>
            <person name="Zahm M."/>
            <person name="Klopp C."/>
            <person name="Cabau C."/>
            <person name="Louis A."/>
            <person name="Berthelot C."/>
            <person name="Parey E."/>
            <person name="Roest Crollius H."/>
            <person name="Montfort J."/>
            <person name="Robinson-Rechavi M."/>
            <person name="Bouchez O."/>
            <person name="Lampietro C."/>
            <person name="Lopez Roques C."/>
            <person name="Donnadieu C."/>
            <person name="Postlethwait J."/>
            <person name="Bobe J."/>
            <person name="Dillon D."/>
            <person name="Chandos A."/>
            <person name="von Hippel F."/>
            <person name="Guiguen Y."/>
        </authorList>
    </citation>
    <scope>NUCLEOTIDE SEQUENCE</scope>
    <source>
        <strain evidence="1">YG-Jan2019</strain>
    </source>
</reference>
<evidence type="ECO:0000313" key="2">
    <source>
        <dbReference type="Proteomes" id="UP001157502"/>
    </source>
</evidence>
<keyword evidence="2" id="KW-1185">Reference proteome</keyword>
<dbReference type="EMBL" id="CM055728">
    <property type="protein sequence ID" value="KAJ8016395.1"/>
    <property type="molecule type" value="Genomic_DNA"/>
</dbReference>
<sequence>MVTLDRMSQIPETPSEPRLKDSSPNMLAILEVWDDKHCIEDNTGHFLLIMLLKVGLDGLIMSLCQRRLHTSFMGICGLSVILADVVLSCAVAAIWTLGHASSQASMCFLLAHASDMFNALPLPILGLGLLDYAFHTTPCSTLWYCVLTLMLWVVAGVHSYSSAFTEMIEVEYERGMNALGCAVQESVFVVYFSVGIFIAICWVLLSHYKLIFSLIKEANRLSEQRNNVKFEPKQSLTYKHGKLMQLKADQENALVGETKWQSPPLYLTLTLGFSITWASYLVMCVACELLDLAVPSYISINILWLKCVDSLLIGLMFWLRSDRLGPYSDHTDELCPWPIYWHLSRGYLRDAETLPNAMFTLTGKDRNPLLQV</sequence>
<protein>
    <submittedName>
        <fullName evidence="1">Uncharacterized protein</fullName>
    </submittedName>
</protein>
<comment type="caution">
    <text evidence="1">The sequence shown here is derived from an EMBL/GenBank/DDBJ whole genome shotgun (WGS) entry which is preliminary data.</text>
</comment>
<name>A0ACC2HKU9_DALPE</name>
<dbReference type="Proteomes" id="UP001157502">
    <property type="component" value="Chromosome 1"/>
</dbReference>